<feature type="transmembrane region" description="Helical" evidence="1">
    <location>
        <begin position="44"/>
        <end position="68"/>
    </location>
</feature>
<dbReference type="EMBL" id="DXEX01000062">
    <property type="protein sequence ID" value="HIX58557.1"/>
    <property type="molecule type" value="Genomic_DNA"/>
</dbReference>
<feature type="transmembrane region" description="Helical" evidence="1">
    <location>
        <begin position="88"/>
        <end position="110"/>
    </location>
</feature>
<feature type="domain" description="VanZ-like" evidence="2">
    <location>
        <begin position="51"/>
        <end position="168"/>
    </location>
</feature>
<feature type="transmembrane region" description="Helical" evidence="1">
    <location>
        <begin position="153"/>
        <end position="172"/>
    </location>
</feature>
<dbReference type="InterPro" id="IPR006976">
    <property type="entry name" value="VanZ-like"/>
</dbReference>
<reference evidence="3" key="1">
    <citation type="journal article" date="2021" name="PeerJ">
        <title>Extensive microbial diversity within the chicken gut microbiome revealed by metagenomics and culture.</title>
        <authorList>
            <person name="Gilroy R."/>
            <person name="Ravi A."/>
            <person name="Getino M."/>
            <person name="Pursley I."/>
            <person name="Horton D.L."/>
            <person name="Alikhan N.F."/>
            <person name="Baker D."/>
            <person name="Gharbi K."/>
            <person name="Hall N."/>
            <person name="Watson M."/>
            <person name="Adriaenssens E.M."/>
            <person name="Foster-Nyarko E."/>
            <person name="Jarju S."/>
            <person name="Secka A."/>
            <person name="Antonio M."/>
            <person name="Oren A."/>
            <person name="Chaudhuri R.R."/>
            <person name="La Ragione R."/>
            <person name="Hildebrand F."/>
            <person name="Pallen M.J."/>
        </authorList>
    </citation>
    <scope>NUCLEOTIDE SEQUENCE</scope>
    <source>
        <strain evidence="3">ChiSjej1B19-8411</strain>
    </source>
</reference>
<evidence type="ECO:0000313" key="3">
    <source>
        <dbReference type="EMBL" id="HIX58557.1"/>
    </source>
</evidence>
<comment type="caution">
    <text evidence="3">The sequence shown here is derived from an EMBL/GenBank/DDBJ whole genome shotgun (WGS) entry which is preliminary data.</text>
</comment>
<dbReference type="PANTHER" id="PTHR36834">
    <property type="entry name" value="MEMBRANE PROTEIN-RELATED"/>
    <property type="match status" value="1"/>
</dbReference>
<sequence length="181" mass="21154">MEIWKIYNPPWSEIEILIFAVVFLLIAGIAARMRMQKKIRTSQLISICLLVLYLGIVFASTVFTRIPAEQPRYELQVFWSWIRVLRDQNMGMLLEIFLNFLLLLPAGFLFPMLRGRRLRIRYGLLWGALISLIIEVCQLVFHRGLFEWDDMIHNALGCMIGCGIANVIRWGIGRKNTRRGR</sequence>
<organism evidence="3 4">
    <name type="scientific">Candidatus Blautia gallistercoris</name>
    <dbReference type="NCBI Taxonomy" id="2838490"/>
    <lineage>
        <taxon>Bacteria</taxon>
        <taxon>Bacillati</taxon>
        <taxon>Bacillota</taxon>
        <taxon>Clostridia</taxon>
        <taxon>Lachnospirales</taxon>
        <taxon>Lachnospiraceae</taxon>
        <taxon>Blautia</taxon>
    </lineage>
</organism>
<feature type="transmembrane region" description="Helical" evidence="1">
    <location>
        <begin position="14"/>
        <end position="32"/>
    </location>
</feature>
<proteinExistence type="predicted"/>
<dbReference type="Pfam" id="PF04892">
    <property type="entry name" value="VanZ"/>
    <property type="match status" value="1"/>
</dbReference>
<evidence type="ECO:0000259" key="2">
    <source>
        <dbReference type="Pfam" id="PF04892"/>
    </source>
</evidence>
<evidence type="ECO:0000256" key="1">
    <source>
        <dbReference type="SAM" id="Phobius"/>
    </source>
</evidence>
<evidence type="ECO:0000313" key="4">
    <source>
        <dbReference type="Proteomes" id="UP000886817"/>
    </source>
</evidence>
<gene>
    <name evidence="3" type="ORF">IAA45_02445</name>
</gene>
<protein>
    <submittedName>
        <fullName evidence="3">VanZ family protein</fullName>
    </submittedName>
</protein>
<reference evidence="3" key="2">
    <citation type="submission" date="2021-04" db="EMBL/GenBank/DDBJ databases">
        <authorList>
            <person name="Gilroy R."/>
        </authorList>
    </citation>
    <scope>NUCLEOTIDE SEQUENCE</scope>
    <source>
        <strain evidence="3">ChiSjej1B19-8411</strain>
    </source>
</reference>
<dbReference type="InterPro" id="IPR053150">
    <property type="entry name" value="Teicoplanin_resist-assoc"/>
</dbReference>
<dbReference type="Proteomes" id="UP000886817">
    <property type="component" value="Unassembled WGS sequence"/>
</dbReference>
<name>A0A9D1WGT0_9FIRM</name>
<dbReference type="AlphaFoldDB" id="A0A9D1WGT0"/>
<keyword evidence="1" id="KW-0812">Transmembrane</keyword>
<keyword evidence="1" id="KW-1133">Transmembrane helix</keyword>
<keyword evidence="1" id="KW-0472">Membrane</keyword>
<dbReference type="PANTHER" id="PTHR36834:SF1">
    <property type="entry name" value="INTEGRAL MEMBRANE PROTEIN"/>
    <property type="match status" value="1"/>
</dbReference>
<feature type="transmembrane region" description="Helical" evidence="1">
    <location>
        <begin position="122"/>
        <end position="141"/>
    </location>
</feature>
<accession>A0A9D1WGT0</accession>